<dbReference type="Proteomes" id="UP000717624">
    <property type="component" value="Unassembled WGS sequence"/>
</dbReference>
<keyword evidence="1" id="KW-1133">Transmembrane helix</keyword>
<evidence type="ECO:0000313" key="2">
    <source>
        <dbReference type="EMBL" id="MBM7588830.1"/>
    </source>
</evidence>
<evidence type="ECO:0000256" key="1">
    <source>
        <dbReference type="SAM" id="Phobius"/>
    </source>
</evidence>
<proteinExistence type="predicted"/>
<keyword evidence="1" id="KW-0472">Membrane</keyword>
<name>A0A938XW69_9BACL</name>
<protein>
    <submittedName>
        <fullName evidence="2">Uncharacterized protein</fullName>
    </submittedName>
</protein>
<feature type="transmembrane region" description="Helical" evidence="1">
    <location>
        <begin position="15"/>
        <end position="37"/>
    </location>
</feature>
<reference evidence="2" key="1">
    <citation type="submission" date="2021-01" db="EMBL/GenBank/DDBJ databases">
        <title>Genomic Encyclopedia of Type Strains, Phase IV (KMG-IV): sequencing the most valuable type-strain genomes for metagenomic binning, comparative biology and taxonomic classification.</title>
        <authorList>
            <person name="Goeker M."/>
        </authorList>
    </citation>
    <scope>NUCLEOTIDE SEQUENCE</scope>
    <source>
        <strain evidence="2">DSM 25523</strain>
    </source>
</reference>
<evidence type="ECO:0000313" key="3">
    <source>
        <dbReference type="Proteomes" id="UP000717624"/>
    </source>
</evidence>
<keyword evidence="3" id="KW-1185">Reference proteome</keyword>
<gene>
    <name evidence="2" type="ORF">JOD01_000416</name>
</gene>
<dbReference type="RefSeq" id="WP_275581907.1">
    <property type="nucleotide sequence ID" value="NZ_BAABIN010000009.1"/>
</dbReference>
<keyword evidence="1" id="KW-0812">Transmembrane</keyword>
<organism evidence="2 3">
    <name type="scientific">Brevibacillus fulvus</name>
    <dbReference type="NCBI Taxonomy" id="1125967"/>
    <lineage>
        <taxon>Bacteria</taxon>
        <taxon>Bacillati</taxon>
        <taxon>Bacillota</taxon>
        <taxon>Bacilli</taxon>
        <taxon>Bacillales</taxon>
        <taxon>Paenibacillaceae</taxon>
        <taxon>Brevibacillus</taxon>
    </lineage>
</organism>
<accession>A0A938XW69</accession>
<sequence length="43" mass="4591">MGSGLSILAVMAGKATDWLGCFFLFGSFQAVALSLLYRPNIHS</sequence>
<dbReference type="EMBL" id="JAFBEB010000001">
    <property type="protein sequence ID" value="MBM7588830.1"/>
    <property type="molecule type" value="Genomic_DNA"/>
</dbReference>
<comment type="caution">
    <text evidence="2">The sequence shown here is derived from an EMBL/GenBank/DDBJ whole genome shotgun (WGS) entry which is preliminary data.</text>
</comment>
<dbReference type="AlphaFoldDB" id="A0A938XW69"/>